<proteinExistence type="predicted"/>
<reference evidence="2 3" key="1">
    <citation type="journal article" date="2011" name="PLoS Pathog.">
        <title>Dynamic evolution of pathogenicity revealed by sequencing and comparative genomics of 19 Pseudomonas syringae isolates.</title>
        <authorList>
            <person name="Baltrus D.A."/>
            <person name="Nishimura M.T."/>
            <person name="Romanchuk A."/>
            <person name="Chang J.H."/>
            <person name="Mukhtar M.S."/>
            <person name="Cherkis K."/>
            <person name="Roach J."/>
            <person name="Grant S.R."/>
            <person name="Jones C.D."/>
            <person name="Dangl J.L."/>
        </authorList>
    </citation>
    <scope>NUCLEOTIDE SEQUENCE [LARGE SCALE GENOMIC DNA]</scope>
    <source>
        <strain evidence="2 3">301020</strain>
    </source>
</reference>
<comment type="caution">
    <text evidence="2">The sequence shown here is derived from an EMBL/GenBank/DDBJ whole genome shotgun (WGS) entry which is preliminary data.</text>
</comment>
<dbReference type="AlphaFoldDB" id="A0A656GM26"/>
<evidence type="ECO:0000256" key="1">
    <source>
        <dbReference type="SAM" id="MobiDB-lite"/>
    </source>
</evidence>
<dbReference type="Proteomes" id="UP000003465">
    <property type="component" value="Unassembled WGS sequence"/>
</dbReference>
<feature type="non-terminal residue" evidence="2">
    <location>
        <position position="1"/>
    </location>
</feature>
<dbReference type="EMBL" id="AEAG01002849">
    <property type="protein sequence ID" value="EGH26788.1"/>
    <property type="molecule type" value="Genomic_DNA"/>
</dbReference>
<gene>
    <name evidence="2" type="ORF">PSYMO_37087</name>
</gene>
<protein>
    <submittedName>
        <fullName evidence="2">Uncharacterized protein</fullName>
    </submittedName>
</protein>
<evidence type="ECO:0000313" key="3">
    <source>
        <dbReference type="Proteomes" id="UP000003465"/>
    </source>
</evidence>
<accession>A0A656GM26</accession>
<feature type="region of interest" description="Disordered" evidence="1">
    <location>
        <begin position="1"/>
        <end position="39"/>
    </location>
</feature>
<evidence type="ECO:0000313" key="2">
    <source>
        <dbReference type="EMBL" id="EGH26788.1"/>
    </source>
</evidence>
<feature type="non-terminal residue" evidence="2">
    <location>
        <position position="39"/>
    </location>
</feature>
<organism evidence="2 3">
    <name type="scientific">Pseudomonas amygdali pv. mori str. 301020</name>
    <dbReference type="NCBI Taxonomy" id="629261"/>
    <lineage>
        <taxon>Bacteria</taxon>
        <taxon>Pseudomonadati</taxon>
        <taxon>Pseudomonadota</taxon>
        <taxon>Gammaproteobacteria</taxon>
        <taxon>Pseudomonadales</taxon>
        <taxon>Pseudomonadaceae</taxon>
        <taxon>Pseudomonas</taxon>
        <taxon>Pseudomonas amygdali</taxon>
    </lineage>
</organism>
<name>A0A656GM26_PSEA0</name>
<sequence>NKRVSEKPGAVQVEDLKASDQNDVDAVGGPHSGAGTGWG</sequence>
<feature type="compositionally biased region" description="Gly residues" evidence="1">
    <location>
        <begin position="30"/>
        <end position="39"/>
    </location>
</feature>